<dbReference type="InterPro" id="IPR002110">
    <property type="entry name" value="Ankyrin_rpt"/>
</dbReference>
<dbReference type="PRINTS" id="PR01415">
    <property type="entry name" value="ANKYRIN"/>
</dbReference>
<dbReference type="PANTHER" id="PTHR24198">
    <property type="entry name" value="ANKYRIN REPEAT AND PROTEIN KINASE DOMAIN-CONTAINING PROTEIN"/>
    <property type="match status" value="1"/>
</dbReference>
<sequence>MKHNLITFSLFLQLVSFGTSFAQDNPIETTSVIQTAPDMVQILIKGNLKEFETAIANGGDINASDESGKSLLVLAVEKNKPKHFEILLSQGADLNKRDLSGKTLLHYVVTSRFTNQIKTIVEKGADLNAYDADGNTALHVAVLKSNLAVQKLLVESKADVNLRNNPRKSPLYLAFEKSKTDSINYLLQNGADINLPDLTGRTTVFVSIDQKNLKLLTLSLDSNGNPNTEDTKSIRPVVFAIEKGFTQGLEVLLNRGADVNAKTPEGESLLFYALEKKNLTAINLLLKKGLNVDSKNLSGKTLFELALQKNDSNLLKLVLDAGANPNQILSTNKNPLEDTIESSKWALADILIQKNADLLTPNPSGYLPIHLASRKSGLRIVEALLKKNVPVDALNLKTNETSLSLALENKQIAIAKFLLSKKADPNHKQKDGVSLIFSTIERKDADAFKLLVSAGADLQPLNEEGENLITVVCKLDTEKKEQKFADETIKLLVTKGLNPNTKNKRGLSALHITLNRNRIDTMSQLITLGADPNLTDNNGLTVLHKAIQKFLTSRDTSQSESYKKLVLFLVERRANINQQDKLGKTILSELAIQFDPGKSDSILELARVFVLNGGDSKVKDKMGKSPLDYAEEKRIPELIEIYHGL</sequence>
<dbReference type="SMART" id="SM00248">
    <property type="entry name" value="ANK"/>
    <property type="match status" value="15"/>
</dbReference>
<keyword evidence="4" id="KW-0732">Signal</keyword>
<evidence type="ECO:0000256" key="2">
    <source>
        <dbReference type="ARBA" id="ARBA00023043"/>
    </source>
</evidence>
<dbReference type="SUPFAM" id="SSF48403">
    <property type="entry name" value="Ankyrin repeat"/>
    <property type="match status" value="2"/>
</dbReference>
<dbReference type="InterPro" id="IPR036770">
    <property type="entry name" value="Ankyrin_rpt-contain_sf"/>
</dbReference>
<dbReference type="OrthoDB" id="339809at2"/>
<feature type="signal peptide" evidence="4">
    <location>
        <begin position="1"/>
        <end position="22"/>
    </location>
</feature>
<evidence type="ECO:0000256" key="4">
    <source>
        <dbReference type="SAM" id="SignalP"/>
    </source>
</evidence>
<feature type="repeat" description="ANK" evidence="3">
    <location>
        <begin position="100"/>
        <end position="132"/>
    </location>
</feature>
<evidence type="ECO:0000313" key="6">
    <source>
        <dbReference type="Proteomes" id="UP000297649"/>
    </source>
</evidence>
<accession>A0A6H3NQG7</accession>
<comment type="caution">
    <text evidence="5">The sequence shown here is derived from an EMBL/GenBank/DDBJ whole genome shotgun (WGS) entry which is preliminary data.</text>
</comment>
<keyword evidence="1" id="KW-0677">Repeat</keyword>
<dbReference type="PROSITE" id="PS50088">
    <property type="entry name" value="ANK_REPEAT"/>
    <property type="match status" value="9"/>
</dbReference>
<reference evidence="5" key="1">
    <citation type="journal article" date="2019" name="PLoS Negl. Trop. Dis.">
        <title>Revisiting the worldwide diversity of Leptospira species in the environment.</title>
        <authorList>
            <person name="Vincent A.T."/>
            <person name="Schiettekatte O."/>
            <person name="Bourhy P."/>
            <person name="Veyrier F.J."/>
            <person name="Picardeau M."/>
        </authorList>
    </citation>
    <scope>NUCLEOTIDE SEQUENCE [LARGE SCALE GENOMIC DNA]</scope>
    <source>
        <strain evidence="5">201601109</strain>
    </source>
</reference>
<dbReference type="Gene3D" id="1.25.40.20">
    <property type="entry name" value="Ankyrin repeat-containing domain"/>
    <property type="match status" value="3"/>
</dbReference>
<evidence type="ECO:0000256" key="3">
    <source>
        <dbReference type="PROSITE-ProRule" id="PRU00023"/>
    </source>
</evidence>
<feature type="repeat" description="ANK" evidence="3">
    <location>
        <begin position="133"/>
        <end position="165"/>
    </location>
</feature>
<name>A0A6H3NQG7_9LEPT</name>
<gene>
    <name evidence="5" type="ORF">EHR08_01445</name>
</gene>
<keyword evidence="2 3" id="KW-0040">ANK repeat</keyword>
<evidence type="ECO:0000313" key="5">
    <source>
        <dbReference type="EMBL" id="TGN14997.1"/>
    </source>
</evidence>
<dbReference type="PROSITE" id="PS50297">
    <property type="entry name" value="ANK_REP_REGION"/>
    <property type="match status" value="8"/>
</dbReference>
<dbReference type="PANTHER" id="PTHR24198:SF165">
    <property type="entry name" value="ANKYRIN REPEAT-CONTAINING PROTEIN-RELATED"/>
    <property type="match status" value="1"/>
</dbReference>
<feature type="repeat" description="ANK" evidence="3">
    <location>
        <begin position="298"/>
        <end position="330"/>
    </location>
</feature>
<dbReference type="AlphaFoldDB" id="A0A6H3NQG7"/>
<feature type="repeat" description="ANK" evidence="3">
    <location>
        <begin position="166"/>
        <end position="198"/>
    </location>
</feature>
<dbReference type="Proteomes" id="UP000297649">
    <property type="component" value="Unassembled WGS sequence"/>
</dbReference>
<organism evidence="5 6">
    <name type="scientific">Leptospira bandrabouensis</name>
    <dbReference type="NCBI Taxonomy" id="2484903"/>
    <lineage>
        <taxon>Bacteria</taxon>
        <taxon>Pseudomonadati</taxon>
        <taxon>Spirochaetota</taxon>
        <taxon>Spirochaetia</taxon>
        <taxon>Leptospirales</taxon>
        <taxon>Leptospiraceae</taxon>
        <taxon>Leptospira</taxon>
    </lineage>
</organism>
<keyword evidence="6" id="KW-1185">Reference proteome</keyword>
<feature type="repeat" description="ANK" evidence="3">
    <location>
        <begin position="505"/>
        <end position="537"/>
    </location>
</feature>
<feature type="repeat" description="ANK" evidence="3">
    <location>
        <begin position="67"/>
        <end position="99"/>
    </location>
</feature>
<dbReference type="EMBL" id="RQHU01000005">
    <property type="protein sequence ID" value="TGN14997.1"/>
    <property type="molecule type" value="Genomic_DNA"/>
</dbReference>
<proteinExistence type="predicted"/>
<evidence type="ECO:0000256" key="1">
    <source>
        <dbReference type="ARBA" id="ARBA00022737"/>
    </source>
</evidence>
<feature type="repeat" description="ANK" evidence="3">
    <location>
        <begin position="364"/>
        <end position="396"/>
    </location>
</feature>
<dbReference type="Pfam" id="PF12796">
    <property type="entry name" value="Ank_2"/>
    <property type="match status" value="4"/>
</dbReference>
<feature type="chain" id="PRO_5026248162" evidence="4">
    <location>
        <begin position="23"/>
        <end position="645"/>
    </location>
</feature>
<feature type="repeat" description="ANK" evidence="3">
    <location>
        <begin position="265"/>
        <end position="297"/>
    </location>
</feature>
<protein>
    <submittedName>
        <fullName evidence="5">Uncharacterized protein</fullName>
    </submittedName>
</protein>
<dbReference type="RefSeq" id="WP_135744697.1">
    <property type="nucleotide sequence ID" value="NZ_JAIZBL010000001.1"/>
</dbReference>
<feature type="repeat" description="ANK" evidence="3">
    <location>
        <begin position="232"/>
        <end position="264"/>
    </location>
</feature>